<organism evidence="1 2">
    <name type="scientific">Entomophthora muscae</name>
    <dbReference type="NCBI Taxonomy" id="34485"/>
    <lineage>
        <taxon>Eukaryota</taxon>
        <taxon>Fungi</taxon>
        <taxon>Fungi incertae sedis</taxon>
        <taxon>Zoopagomycota</taxon>
        <taxon>Entomophthoromycotina</taxon>
        <taxon>Entomophthoromycetes</taxon>
        <taxon>Entomophthorales</taxon>
        <taxon>Entomophthoraceae</taxon>
        <taxon>Entomophthora</taxon>
    </lineage>
</organism>
<dbReference type="EMBL" id="QTSX02000744">
    <property type="protein sequence ID" value="KAJ9085801.1"/>
    <property type="molecule type" value="Genomic_DNA"/>
</dbReference>
<reference evidence="1" key="1">
    <citation type="submission" date="2022-04" db="EMBL/GenBank/DDBJ databases">
        <title>Genome of the entomopathogenic fungus Entomophthora muscae.</title>
        <authorList>
            <person name="Elya C."/>
            <person name="Lovett B.R."/>
            <person name="Lee E."/>
            <person name="Macias A.M."/>
            <person name="Hajek A.E."/>
            <person name="De Bivort B.L."/>
            <person name="Kasson M.T."/>
            <person name="De Fine Licht H.H."/>
            <person name="Stajich J.E."/>
        </authorList>
    </citation>
    <scope>NUCLEOTIDE SEQUENCE</scope>
    <source>
        <strain evidence="1">Berkeley</strain>
    </source>
</reference>
<proteinExistence type="predicted"/>
<dbReference type="Proteomes" id="UP001165960">
    <property type="component" value="Unassembled WGS sequence"/>
</dbReference>
<evidence type="ECO:0000313" key="2">
    <source>
        <dbReference type="Proteomes" id="UP001165960"/>
    </source>
</evidence>
<gene>
    <name evidence="1" type="ORF">DSO57_1010353</name>
</gene>
<evidence type="ECO:0000313" key="1">
    <source>
        <dbReference type="EMBL" id="KAJ9085801.1"/>
    </source>
</evidence>
<accession>A0ACC2UGL8</accession>
<comment type="caution">
    <text evidence="1">The sequence shown here is derived from an EMBL/GenBank/DDBJ whole genome shotgun (WGS) entry which is preliminary data.</text>
</comment>
<name>A0ACC2UGL8_9FUNG</name>
<protein>
    <submittedName>
        <fullName evidence="1">Uncharacterized protein</fullName>
    </submittedName>
</protein>
<keyword evidence="2" id="KW-1185">Reference proteome</keyword>
<sequence>MDKGKDLASAERILLGQLEGGGEELLLANFSNPPLVSSNVRDQLQLNREDLLLEIGLSLPSVEHSSHRHLPSKRLQAAGCSVVDLEAGLANSNVGRGNDNASNEVNRNKIHHRFRPGRHGIQYAHADQSNHASSSGQAVSPAGDGGAESGGDDAGADNGNVPLVAL</sequence>